<keyword evidence="3" id="KW-0963">Cytoplasm</keyword>
<comment type="subcellular location">
    <subcellularLocation>
        <location evidence="1">Cytoplasm</location>
    </subcellularLocation>
</comment>
<name>A0ABN7SAL8_OIKDI</name>
<evidence type="ECO:0000256" key="1">
    <source>
        <dbReference type="ARBA" id="ARBA00004496"/>
    </source>
</evidence>
<dbReference type="EMBL" id="OU015569">
    <property type="protein sequence ID" value="CAG5094260.1"/>
    <property type="molecule type" value="Genomic_DNA"/>
</dbReference>
<accession>A0ABN7SAL8</accession>
<keyword evidence="4" id="KW-0677">Repeat</keyword>
<dbReference type="InterPro" id="IPR016024">
    <property type="entry name" value="ARM-type_fold"/>
</dbReference>
<keyword evidence="2" id="KW-0813">Transport</keyword>
<evidence type="ECO:0000256" key="2">
    <source>
        <dbReference type="ARBA" id="ARBA00022448"/>
    </source>
</evidence>
<dbReference type="Pfam" id="PF13513">
    <property type="entry name" value="HEAT_EZ"/>
    <property type="match status" value="1"/>
</dbReference>
<evidence type="ECO:0000256" key="5">
    <source>
        <dbReference type="ARBA" id="ARBA00022927"/>
    </source>
</evidence>
<dbReference type="InterPro" id="IPR040122">
    <property type="entry name" value="Importin_beta"/>
</dbReference>
<sequence length="288" mass="32980">MAEHLPQVVPYLIQRLADKKALVRSITCWTLSRYSSWIVQQSMVSHDTYLKPLINELLQRIVDHNKRVQEAACSAFATLEEEACGELVPYLTYILDTLVFAFSKYQKKNLLILNLNPDYISVCNNACWAIGEVAIVHGEGMKQHIQTVLPPLIDISRRVTTPKTLLENTGITLGRLGLYCHKEVAPFLGQFIRTWCTSLRNIRDNEEKDSAFRGMCLMIRENAAAAVHELIYFIDAIVSWINPKEDLKQMFSQILNEFRAQVGEVQWTNFRSQFPAPLSEKLAAQYNM</sequence>
<dbReference type="SUPFAM" id="SSF48371">
    <property type="entry name" value="ARM repeat"/>
    <property type="match status" value="1"/>
</dbReference>
<proteinExistence type="predicted"/>
<evidence type="ECO:0000313" key="7">
    <source>
        <dbReference type="Proteomes" id="UP001158576"/>
    </source>
</evidence>
<dbReference type="Gene3D" id="1.25.10.10">
    <property type="entry name" value="Leucine-rich Repeat Variant"/>
    <property type="match status" value="2"/>
</dbReference>
<evidence type="ECO:0000256" key="3">
    <source>
        <dbReference type="ARBA" id="ARBA00022490"/>
    </source>
</evidence>
<organism evidence="6 7">
    <name type="scientific">Oikopleura dioica</name>
    <name type="common">Tunicate</name>
    <dbReference type="NCBI Taxonomy" id="34765"/>
    <lineage>
        <taxon>Eukaryota</taxon>
        <taxon>Metazoa</taxon>
        <taxon>Chordata</taxon>
        <taxon>Tunicata</taxon>
        <taxon>Appendicularia</taxon>
        <taxon>Copelata</taxon>
        <taxon>Oikopleuridae</taxon>
        <taxon>Oikopleura</taxon>
    </lineage>
</organism>
<gene>
    <name evidence="6" type="ORF">OKIOD_LOCUS4955</name>
</gene>
<dbReference type="InterPro" id="IPR011989">
    <property type="entry name" value="ARM-like"/>
</dbReference>
<reference evidence="6 7" key="1">
    <citation type="submission" date="2021-04" db="EMBL/GenBank/DDBJ databases">
        <authorList>
            <person name="Bliznina A."/>
        </authorList>
    </citation>
    <scope>NUCLEOTIDE SEQUENCE [LARGE SCALE GENOMIC DNA]</scope>
</reference>
<dbReference type="Proteomes" id="UP001158576">
    <property type="component" value="Chromosome XSR"/>
</dbReference>
<dbReference type="PANTHER" id="PTHR10527">
    <property type="entry name" value="IMPORTIN BETA"/>
    <property type="match status" value="1"/>
</dbReference>
<protein>
    <submittedName>
        <fullName evidence="6">Oidioi.mRNA.OKI2018_I69.XSR.g13397.t1.cds</fullName>
    </submittedName>
</protein>
<evidence type="ECO:0000313" key="6">
    <source>
        <dbReference type="EMBL" id="CAG5094260.1"/>
    </source>
</evidence>
<evidence type="ECO:0000256" key="4">
    <source>
        <dbReference type="ARBA" id="ARBA00022737"/>
    </source>
</evidence>
<keyword evidence="7" id="KW-1185">Reference proteome</keyword>
<keyword evidence="5" id="KW-0653">Protein transport</keyword>